<proteinExistence type="predicted"/>
<dbReference type="WBParaSite" id="ES5_v2.g10322.t1">
    <property type="protein sequence ID" value="ES5_v2.g10322.t1"/>
    <property type="gene ID" value="ES5_v2.g10322"/>
</dbReference>
<organism evidence="1 2">
    <name type="scientific">Panagrolaimus sp. ES5</name>
    <dbReference type="NCBI Taxonomy" id="591445"/>
    <lineage>
        <taxon>Eukaryota</taxon>
        <taxon>Metazoa</taxon>
        <taxon>Ecdysozoa</taxon>
        <taxon>Nematoda</taxon>
        <taxon>Chromadorea</taxon>
        <taxon>Rhabditida</taxon>
        <taxon>Tylenchina</taxon>
        <taxon>Panagrolaimomorpha</taxon>
        <taxon>Panagrolaimoidea</taxon>
        <taxon>Panagrolaimidae</taxon>
        <taxon>Panagrolaimus</taxon>
    </lineage>
</organism>
<accession>A0AC34F033</accession>
<dbReference type="Proteomes" id="UP000887579">
    <property type="component" value="Unplaced"/>
</dbReference>
<reference evidence="2" key="1">
    <citation type="submission" date="2022-11" db="UniProtKB">
        <authorList>
            <consortium name="WormBaseParasite"/>
        </authorList>
    </citation>
    <scope>IDENTIFICATION</scope>
</reference>
<evidence type="ECO:0000313" key="1">
    <source>
        <dbReference type="Proteomes" id="UP000887579"/>
    </source>
</evidence>
<name>A0AC34F033_9BILA</name>
<sequence>MNPSIRRSPTRFSPIDEHPNDHSPPHSLKHSPQNITQTTAQLDFGPEKFDTYRSTGTHSNAAGAAHDNPLSRQSSGFQNQINKGSKENLFNEPMVIPIVHTNSIPRLSIDVKNVNNGNNEDQWEKHEVQVKYHNERTGEYPPVYHHPMYYEDYGYNNRLQFPHQTMLSSPYHQYYPQPDYPMSPKSLRKSAVNGNDQIHKNPISPAPIPSPHHTIKSTKSQKNKTNKKQQKPQKQKTYHKIHCCCFSFIWPPFAYEICEPPQPMYPAKHNSKAPPGYSSQK</sequence>
<evidence type="ECO:0000313" key="2">
    <source>
        <dbReference type="WBParaSite" id="ES5_v2.g10322.t1"/>
    </source>
</evidence>
<protein>
    <submittedName>
        <fullName evidence="2">Uncharacterized protein</fullName>
    </submittedName>
</protein>